<gene>
    <name evidence="1" type="ORF">DPEC_G00152830</name>
</gene>
<proteinExistence type="predicted"/>
<protein>
    <submittedName>
        <fullName evidence="1">Uncharacterized protein</fullName>
    </submittedName>
</protein>
<dbReference type="EMBL" id="CM055739">
    <property type="protein sequence ID" value="KAJ8003864.1"/>
    <property type="molecule type" value="Genomic_DNA"/>
</dbReference>
<comment type="caution">
    <text evidence="1">The sequence shown here is derived from an EMBL/GenBank/DDBJ whole genome shotgun (WGS) entry which is preliminary data.</text>
</comment>
<reference evidence="1" key="1">
    <citation type="submission" date="2021-05" db="EMBL/GenBank/DDBJ databases">
        <authorList>
            <person name="Pan Q."/>
            <person name="Jouanno E."/>
            <person name="Zahm M."/>
            <person name="Klopp C."/>
            <person name="Cabau C."/>
            <person name="Louis A."/>
            <person name="Berthelot C."/>
            <person name="Parey E."/>
            <person name="Roest Crollius H."/>
            <person name="Montfort J."/>
            <person name="Robinson-Rechavi M."/>
            <person name="Bouchez O."/>
            <person name="Lampietro C."/>
            <person name="Lopez Roques C."/>
            <person name="Donnadieu C."/>
            <person name="Postlethwait J."/>
            <person name="Bobe J."/>
            <person name="Dillon D."/>
            <person name="Chandos A."/>
            <person name="von Hippel F."/>
            <person name="Guiguen Y."/>
        </authorList>
    </citation>
    <scope>NUCLEOTIDE SEQUENCE</scope>
    <source>
        <strain evidence="1">YG-Jan2019</strain>
    </source>
</reference>
<organism evidence="1 2">
    <name type="scientific">Dallia pectoralis</name>
    <name type="common">Alaska blackfish</name>
    <dbReference type="NCBI Taxonomy" id="75939"/>
    <lineage>
        <taxon>Eukaryota</taxon>
        <taxon>Metazoa</taxon>
        <taxon>Chordata</taxon>
        <taxon>Craniata</taxon>
        <taxon>Vertebrata</taxon>
        <taxon>Euteleostomi</taxon>
        <taxon>Actinopterygii</taxon>
        <taxon>Neopterygii</taxon>
        <taxon>Teleostei</taxon>
        <taxon>Protacanthopterygii</taxon>
        <taxon>Esociformes</taxon>
        <taxon>Umbridae</taxon>
        <taxon>Dallia</taxon>
    </lineage>
</organism>
<evidence type="ECO:0000313" key="1">
    <source>
        <dbReference type="EMBL" id="KAJ8003864.1"/>
    </source>
</evidence>
<dbReference type="Proteomes" id="UP001157502">
    <property type="component" value="Chromosome 12"/>
</dbReference>
<accession>A0ACC2GJN5</accession>
<evidence type="ECO:0000313" key="2">
    <source>
        <dbReference type="Proteomes" id="UP001157502"/>
    </source>
</evidence>
<name>A0ACC2GJN5_DALPE</name>
<sequence>MPRRMKDRLQQADSNMVWREMKTITGFKQKNQEVEGDRERANELNQFFNSLLPHHQQSSIALDPPPTRRPLGPLSSTHTERTSQVIRHSPPQEPACSLEQHRKLSVMQVDQDIVAWITDYLTDRPQFVRLQSSRSDVAVSNAGSPQGTVLSPFLFTLYTSDFRYNSETCHFQKFADDSSIVGCITEDSYEEYSGLVQSFVRWSEAKYLQRKTSKTKELVVDFRRNKKPLTPITIQGNEVEVVEVYKARVVELHSWSYWRYRLKRSYWRYRLKRNFFGVF</sequence>
<keyword evidence="2" id="KW-1185">Reference proteome</keyword>